<feature type="transmembrane region" description="Helical" evidence="1">
    <location>
        <begin position="54"/>
        <end position="70"/>
    </location>
</feature>
<evidence type="ECO:0000313" key="3">
    <source>
        <dbReference type="Proteomes" id="UP001595699"/>
    </source>
</evidence>
<name>A0ABV7YLD6_9ACTN</name>
<feature type="transmembrane region" description="Helical" evidence="1">
    <location>
        <begin position="166"/>
        <end position="187"/>
    </location>
</feature>
<feature type="transmembrane region" description="Helical" evidence="1">
    <location>
        <begin position="105"/>
        <end position="126"/>
    </location>
</feature>
<dbReference type="RefSeq" id="WP_205121070.1">
    <property type="nucleotide sequence ID" value="NZ_JAFBCM010000001.1"/>
</dbReference>
<protein>
    <submittedName>
        <fullName evidence="2">ABC transporter permease</fullName>
    </submittedName>
</protein>
<feature type="transmembrane region" description="Helical" evidence="1">
    <location>
        <begin position="23"/>
        <end position="47"/>
    </location>
</feature>
<proteinExistence type="predicted"/>
<feature type="transmembrane region" description="Helical" evidence="1">
    <location>
        <begin position="133"/>
        <end position="160"/>
    </location>
</feature>
<dbReference type="PANTHER" id="PTHR36832:SF1">
    <property type="entry name" value="SLR1174 PROTEIN"/>
    <property type="match status" value="1"/>
</dbReference>
<dbReference type="Proteomes" id="UP001595699">
    <property type="component" value="Unassembled WGS sequence"/>
</dbReference>
<keyword evidence="1" id="KW-0472">Membrane</keyword>
<organism evidence="2 3">
    <name type="scientific">Tenggerimyces flavus</name>
    <dbReference type="NCBI Taxonomy" id="1708749"/>
    <lineage>
        <taxon>Bacteria</taxon>
        <taxon>Bacillati</taxon>
        <taxon>Actinomycetota</taxon>
        <taxon>Actinomycetes</taxon>
        <taxon>Propionibacteriales</taxon>
        <taxon>Nocardioidaceae</taxon>
        <taxon>Tenggerimyces</taxon>
    </lineage>
</organism>
<dbReference type="Pfam" id="PF06182">
    <property type="entry name" value="ABC2_membrane_6"/>
    <property type="match status" value="1"/>
</dbReference>
<dbReference type="PANTHER" id="PTHR36832">
    <property type="entry name" value="SLR1174 PROTEIN-RELATED"/>
    <property type="match status" value="1"/>
</dbReference>
<keyword evidence="1" id="KW-0812">Transmembrane</keyword>
<keyword evidence="3" id="KW-1185">Reference proteome</keyword>
<evidence type="ECO:0000256" key="1">
    <source>
        <dbReference type="SAM" id="Phobius"/>
    </source>
</evidence>
<dbReference type="EMBL" id="JBHRZH010000043">
    <property type="protein sequence ID" value="MFC3765802.1"/>
    <property type="molecule type" value="Genomic_DNA"/>
</dbReference>
<evidence type="ECO:0000313" key="2">
    <source>
        <dbReference type="EMBL" id="MFC3765802.1"/>
    </source>
</evidence>
<sequence length="255" mass="27466">MTRTLALTRLEIWRQILTWSGSWWFVVTLAAQEAISPLLGLFIWTAVTPGEQVGTYYVALLAVLLATASYEAHTLSNGIYDGTISHELLKPRATWIAVAGENLAIRVWLILMGIPMLAVAIPAFGVTFTATNLLLAVPALGLAAILRFLFSWVLALSAFWTERAHATMGFGGVLIFLLGGSAAPVPFLPEPMRSIASALPFRAMLGFPAELATGTVAGADVVRGFAYQLGWIALFAILAVVFWRVGVRRYTSVGG</sequence>
<reference evidence="3" key="1">
    <citation type="journal article" date="2019" name="Int. J. Syst. Evol. Microbiol.">
        <title>The Global Catalogue of Microorganisms (GCM) 10K type strain sequencing project: providing services to taxonomists for standard genome sequencing and annotation.</title>
        <authorList>
            <consortium name="The Broad Institute Genomics Platform"/>
            <consortium name="The Broad Institute Genome Sequencing Center for Infectious Disease"/>
            <person name="Wu L."/>
            <person name="Ma J."/>
        </authorList>
    </citation>
    <scope>NUCLEOTIDE SEQUENCE [LARGE SCALE GENOMIC DNA]</scope>
    <source>
        <strain evidence="3">CGMCC 4.7241</strain>
    </source>
</reference>
<gene>
    <name evidence="2" type="ORF">ACFOUW_33550</name>
</gene>
<feature type="transmembrane region" description="Helical" evidence="1">
    <location>
        <begin position="225"/>
        <end position="243"/>
    </location>
</feature>
<dbReference type="InterPro" id="IPR010390">
    <property type="entry name" value="ABC-2_transporter-like"/>
</dbReference>
<keyword evidence="1" id="KW-1133">Transmembrane helix</keyword>
<accession>A0ABV7YLD6</accession>
<comment type="caution">
    <text evidence="2">The sequence shown here is derived from an EMBL/GenBank/DDBJ whole genome shotgun (WGS) entry which is preliminary data.</text>
</comment>